<reference evidence="13" key="1">
    <citation type="submission" date="2022-11" db="UniProtKB">
        <authorList>
            <consortium name="WormBaseParasite"/>
        </authorList>
    </citation>
    <scope>IDENTIFICATION</scope>
</reference>
<comment type="similarity">
    <text evidence="1">Belongs to the RASGRP family.</text>
</comment>
<dbReference type="InterPro" id="IPR002048">
    <property type="entry name" value="EF_hand_dom"/>
</dbReference>
<dbReference type="WBParaSite" id="PgR073_g038_t04">
    <property type="protein sequence ID" value="PgR073_g038_t04"/>
    <property type="gene ID" value="PgR073_g038"/>
</dbReference>
<dbReference type="PANTHER" id="PTHR23113:SF252">
    <property type="entry name" value="RAS GUANYL-RELEASING PROTEIN 3"/>
    <property type="match status" value="1"/>
</dbReference>
<feature type="domain" description="EF-hand" evidence="11">
    <location>
        <begin position="412"/>
        <end position="447"/>
    </location>
</feature>
<keyword evidence="6" id="KW-0106">Calcium</keyword>
<proteinExistence type="inferred from homology"/>
<name>A0A915C072_PARUN</name>
<keyword evidence="12" id="KW-1185">Reference proteome</keyword>
<dbReference type="Gene3D" id="3.30.60.20">
    <property type="match status" value="1"/>
</dbReference>
<accession>A0A915C072</accession>
<evidence type="ECO:0000256" key="1">
    <source>
        <dbReference type="ARBA" id="ARBA00009566"/>
    </source>
</evidence>
<dbReference type="InterPro" id="IPR000651">
    <property type="entry name" value="Ras-like_Gua-exchang_fac_N"/>
</dbReference>
<dbReference type="Gene3D" id="1.10.238.10">
    <property type="entry name" value="EF-hand"/>
    <property type="match status" value="1"/>
</dbReference>
<evidence type="ECO:0000256" key="3">
    <source>
        <dbReference type="ARBA" id="ARBA00022723"/>
    </source>
</evidence>
<dbReference type="Pfam" id="PF00130">
    <property type="entry name" value="C1_1"/>
    <property type="match status" value="1"/>
</dbReference>
<dbReference type="PROSITE" id="PS00018">
    <property type="entry name" value="EF_HAND_1"/>
    <property type="match status" value="2"/>
</dbReference>
<dbReference type="InterPro" id="IPR001895">
    <property type="entry name" value="RASGEF_cat_dom"/>
</dbReference>
<dbReference type="PROSITE" id="PS00479">
    <property type="entry name" value="ZF_DAG_PE_1"/>
    <property type="match status" value="1"/>
</dbReference>
<keyword evidence="5" id="KW-0862">Zinc</keyword>
<dbReference type="PROSITE" id="PS50222">
    <property type="entry name" value="EF_HAND_2"/>
    <property type="match status" value="2"/>
</dbReference>
<dbReference type="SMART" id="SM00109">
    <property type="entry name" value="C1"/>
    <property type="match status" value="1"/>
</dbReference>
<dbReference type="CDD" id="cd00051">
    <property type="entry name" value="EFh"/>
    <property type="match status" value="1"/>
</dbReference>
<dbReference type="PROSITE" id="PS50009">
    <property type="entry name" value="RASGEF_CAT"/>
    <property type="match status" value="1"/>
</dbReference>
<dbReference type="InterPro" id="IPR011992">
    <property type="entry name" value="EF-hand-dom_pair"/>
</dbReference>
<dbReference type="GO" id="GO:0007265">
    <property type="term" value="P:Ras protein signal transduction"/>
    <property type="evidence" value="ECO:0007669"/>
    <property type="project" value="TreeGrafter"/>
</dbReference>
<dbReference type="CDD" id="cd00155">
    <property type="entry name" value="RasGEF"/>
    <property type="match status" value="1"/>
</dbReference>
<evidence type="ECO:0000313" key="12">
    <source>
        <dbReference type="Proteomes" id="UP000887569"/>
    </source>
</evidence>
<evidence type="ECO:0000256" key="5">
    <source>
        <dbReference type="ARBA" id="ARBA00022833"/>
    </source>
</evidence>
<dbReference type="Pfam" id="PF13202">
    <property type="entry name" value="EF-hand_5"/>
    <property type="match status" value="2"/>
</dbReference>
<sequence>MAVNCAEKAYSIPQLVQICARSFEDEEDGSDESFVSALFHVHEWIIESTELMAQFIALFQELSAELNARLGVCRAVGYWIRACPTHFDTSLCRLTDRLRLLAIAEGIPNVNALLDLSALPSYAWLRNVSVRNPVGRQISLSFEQWSADDISTSLSHIDYKALYRVPISELRRYCHDGNLSQAPILERSISIFNSLSNWVQCMILSKGTPMERAEVITKFISVARHLRKLNNFNTLMAVIGGVSHSNIARLSKTTSALSPDIKKELASLTQLLSTQSNFAHYRAALNETANCFRIPVMGVHLKDLIALQAKEGDIDRSRVVTRRRVLHLAHLLSFFVSFNRAPHNFPDPSVDLINTLKVSLDIRYNEDDIYHLSLKREPRTLLNFQGSAKSVVFADWASGVSSTLDPETVNKHVSAMVDAVFKHYDHDKDGCISRLEFQQIAGNFPFIDPFGAIDTDRDGQISKSEMKAYFIEVNKRSMEFRRGFKHNFHETTFLAPTSCAHCGKLLWGLIRQGFKCKDCGLAVHGCCKDSAVVECRRRSSGTLTWWSPSTNSSTHSKKLFISVRSKTRLRTVSAVSESGSPEGVAGCSSSNTCRSSVLMPWFDSNKNRAGSETTDCYR</sequence>
<keyword evidence="2 7" id="KW-0344">Guanine-nucleotide releasing factor</keyword>
<protein>
    <submittedName>
        <fullName evidence="13">Ras guanyl-releasing protein 3</fullName>
    </submittedName>
</protein>
<dbReference type="AlphaFoldDB" id="A0A915C072"/>
<keyword evidence="4" id="KW-0863">Zinc-finger</keyword>
<evidence type="ECO:0000256" key="7">
    <source>
        <dbReference type="PROSITE-ProRule" id="PRU00168"/>
    </source>
</evidence>
<evidence type="ECO:0000313" key="13">
    <source>
        <dbReference type="WBParaSite" id="PgR073_g038_t04"/>
    </source>
</evidence>
<dbReference type="Proteomes" id="UP000887569">
    <property type="component" value="Unplaced"/>
</dbReference>
<organism evidence="12 13">
    <name type="scientific">Parascaris univalens</name>
    <name type="common">Nematode worm</name>
    <dbReference type="NCBI Taxonomy" id="6257"/>
    <lineage>
        <taxon>Eukaryota</taxon>
        <taxon>Metazoa</taxon>
        <taxon>Ecdysozoa</taxon>
        <taxon>Nematoda</taxon>
        <taxon>Chromadorea</taxon>
        <taxon>Rhabditida</taxon>
        <taxon>Spirurina</taxon>
        <taxon>Ascaridomorpha</taxon>
        <taxon>Ascaridoidea</taxon>
        <taxon>Ascarididae</taxon>
        <taxon>Parascaris</taxon>
    </lineage>
</organism>
<keyword evidence="3" id="KW-0479">Metal-binding</keyword>
<evidence type="ECO:0000259" key="9">
    <source>
        <dbReference type="PROSITE" id="PS50081"/>
    </source>
</evidence>
<dbReference type="InterPro" id="IPR023578">
    <property type="entry name" value="Ras_GEF_dom_sf"/>
</dbReference>
<dbReference type="InterPro" id="IPR002219">
    <property type="entry name" value="PKC_DAG/PE"/>
</dbReference>
<evidence type="ECO:0000256" key="4">
    <source>
        <dbReference type="ARBA" id="ARBA00022771"/>
    </source>
</evidence>
<feature type="domain" description="N-terminal Ras-GEF" evidence="10">
    <location>
        <begin position="3"/>
        <end position="124"/>
    </location>
</feature>
<dbReference type="InterPro" id="IPR018247">
    <property type="entry name" value="EF_Hand_1_Ca_BS"/>
</dbReference>
<dbReference type="SUPFAM" id="SSF57889">
    <property type="entry name" value="Cysteine-rich domain"/>
    <property type="match status" value="1"/>
</dbReference>
<dbReference type="GO" id="GO:0005886">
    <property type="term" value="C:plasma membrane"/>
    <property type="evidence" value="ECO:0007669"/>
    <property type="project" value="TreeGrafter"/>
</dbReference>
<evidence type="ECO:0000256" key="2">
    <source>
        <dbReference type="ARBA" id="ARBA00022658"/>
    </source>
</evidence>
<evidence type="ECO:0000256" key="6">
    <source>
        <dbReference type="ARBA" id="ARBA00022837"/>
    </source>
</evidence>
<dbReference type="Gene3D" id="1.20.870.10">
    <property type="entry name" value="Son of sevenless (SoS) protein Chain: S domain 1"/>
    <property type="match status" value="1"/>
</dbReference>
<dbReference type="GO" id="GO:0005509">
    <property type="term" value="F:calcium ion binding"/>
    <property type="evidence" value="ECO:0007669"/>
    <property type="project" value="InterPro"/>
</dbReference>
<dbReference type="SMART" id="SM00054">
    <property type="entry name" value="EFh"/>
    <property type="match status" value="2"/>
</dbReference>
<dbReference type="InterPro" id="IPR046349">
    <property type="entry name" value="C1-like_sf"/>
</dbReference>
<evidence type="ECO:0000259" key="10">
    <source>
        <dbReference type="PROSITE" id="PS50212"/>
    </source>
</evidence>
<dbReference type="PANTHER" id="PTHR23113">
    <property type="entry name" value="GUANINE NUCLEOTIDE EXCHANGE FACTOR"/>
    <property type="match status" value="1"/>
</dbReference>
<feature type="domain" description="Phorbol-ester/DAG-type" evidence="9">
    <location>
        <begin position="485"/>
        <end position="535"/>
    </location>
</feature>
<dbReference type="PROSITE" id="PS50081">
    <property type="entry name" value="ZF_DAG_PE_2"/>
    <property type="match status" value="1"/>
</dbReference>
<dbReference type="CDD" id="cd20808">
    <property type="entry name" value="C1_RASGRP"/>
    <property type="match status" value="1"/>
</dbReference>
<dbReference type="SUPFAM" id="SSF48366">
    <property type="entry name" value="Ras GEF"/>
    <property type="match status" value="1"/>
</dbReference>
<feature type="domain" description="Ras-GEF" evidence="8">
    <location>
        <begin position="146"/>
        <end position="379"/>
    </location>
</feature>
<evidence type="ECO:0000259" key="8">
    <source>
        <dbReference type="PROSITE" id="PS50009"/>
    </source>
</evidence>
<dbReference type="GO" id="GO:0008270">
    <property type="term" value="F:zinc ion binding"/>
    <property type="evidence" value="ECO:0007669"/>
    <property type="project" value="UniProtKB-KW"/>
</dbReference>
<dbReference type="InterPro" id="IPR008937">
    <property type="entry name" value="Ras-like_GEF"/>
</dbReference>
<dbReference type="Gene3D" id="1.10.840.10">
    <property type="entry name" value="Ras guanine-nucleotide exchange factors catalytic domain"/>
    <property type="match status" value="1"/>
</dbReference>
<evidence type="ECO:0000259" key="11">
    <source>
        <dbReference type="PROSITE" id="PS50222"/>
    </source>
</evidence>
<feature type="domain" description="EF-hand" evidence="11">
    <location>
        <begin position="450"/>
        <end position="476"/>
    </location>
</feature>
<dbReference type="SMART" id="SM00147">
    <property type="entry name" value="RasGEF"/>
    <property type="match status" value="1"/>
</dbReference>
<dbReference type="GO" id="GO:0005085">
    <property type="term" value="F:guanyl-nucleotide exchange factor activity"/>
    <property type="evidence" value="ECO:0007669"/>
    <property type="project" value="UniProtKB-KW"/>
</dbReference>
<dbReference type="SUPFAM" id="SSF47473">
    <property type="entry name" value="EF-hand"/>
    <property type="match status" value="1"/>
</dbReference>
<dbReference type="PROSITE" id="PS50212">
    <property type="entry name" value="RASGEF_NTER"/>
    <property type="match status" value="1"/>
</dbReference>
<dbReference type="Pfam" id="PF00617">
    <property type="entry name" value="RasGEF"/>
    <property type="match status" value="1"/>
</dbReference>
<dbReference type="InterPro" id="IPR036964">
    <property type="entry name" value="RASGEF_cat_dom_sf"/>
</dbReference>